<evidence type="ECO:0000256" key="5">
    <source>
        <dbReference type="SAM" id="MobiDB-lite"/>
    </source>
</evidence>
<feature type="region of interest" description="Disordered" evidence="5">
    <location>
        <begin position="242"/>
        <end position="261"/>
    </location>
</feature>
<dbReference type="InterPro" id="IPR043203">
    <property type="entry name" value="VGCC_Ca_Na"/>
</dbReference>
<dbReference type="EMBL" id="JAGEMK010000005">
    <property type="protein sequence ID" value="MBO1752295.1"/>
    <property type="molecule type" value="Genomic_DNA"/>
</dbReference>
<dbReference type="RefSeq" id="WP_208055987.1">
    <property type="nucleotide sequence ID" value="NZ_JAGEMK010000005.1"/>
</dbReference>
<comment type="subcellular location">
    <subcellularLocation>
        <location evidence="1">Membrane</location>
        <topology evidence="1">Multi-pass membrane protein</topology>
    </subcellularLocation>
</comment>
<dbReference type="Gene3D" id="1.10.287.70">
    <property type="match status" value="1"/>
</dbReference>
<proteinExistence type="predicted"/>
<feature type="region of interest" description="Disordered" evidence="5">
    <location>
        <begin position="307"/>
        <end position="338"/>
    </location>
</feature>
<keyword evidence="2 6" id="KW-0812">Transmembrane</keyword>
<dbReference type="SUPFAM" id="SSF81324">
    <property type="entry name" value="Voltage-gated potassium channels"/>
    <property type="match status" value="1"/>
</dbReference>
<keyword evidence="4 6" id="KW-0472">Membrane</keyword>
<dbReference type="Pfam" id="PF00520">
    <property type="entry name" value="Ion_trans"/>
    <property type="match status" value="1"/>
</dbReference>
<keyword evidence="9" id="KW-1185">Reference proteome</keyword>
<dbReference type="PANTHER" id="PTHR10037:SF62">
    <property type="entry name" value="SODIUM CHANNEL PROTEIN 60E"/>
    <property type="match status" value="1"/>
</dbReference>
<dbReference type="Gene3D" id="1.20.120.350">
    <property type="entry name" value="Voltage-gated potassium channels. Chain C"/>
    <property type="match status" value="1"/>
</dbReference>
<protein>
    <submittedName>
        <fullName evidence="8">Ion transporter</fullName>
    </submittedName>
</protein>
<feature type="transmembrane region" description="Helical" evidence="6">
    <location>
        <begin position="30"/>
        <end position="47"/>
    </location>
</feature>
<name>A0A939LT96_9CELL</name>
<feature type="transmembrane region" description="Helical" evidence="6">
    <location>
        <begin position="135"/>
        <end position="160"/>
    </location>
</feature>
<reference evidence="8" key="1">
    <citation type="submission" date="2021-03" db="EMBL/GenBank/DDBJ databases">
        <title>Actinotalea soli sp. nov., isolated from soil.</title>
        <authorList>
            <person name="Ping W."/>
            <person name="Zhang J."/>
        </authorList>
    </citation>
    <scope>NUCLEOTIDE SEQUENCE</scope>
    <source>
        <strain evidence="8">BY-33</strain>
    </source>
</reference>
<evidence type="ECO:0000313" key="8">
    <source>
        <dbReference type="EMBL" id="MBO1752295.1"/>
    </source>
</evidence>
<dbReference type="PANTHER" id="PTHR10037">
    <property type="entry name" value="VOLTAGE-GATED CATION CHANNEL CALCIUM AND SODIUM"/>
    <property type="match status" value="1"/>
</dbReference>
<evidence type="ECO:0000256" key="2">
    <source>
        <dbReference type="ARBA" id="ARBA00022692"/>
    </source>
</evidence>
<evidence type="ECO:0000313" key="9">
    <source>
        <dbReference type="Proteomes" id="UP000664209"/>
    </source>
</evidence>
<sequence length="338" mass="36136">MTNDDLAVLEGRGLPRWRLALAGHVESSRVQRFVVAVILVNAVLLGLETDARVMASVGGAVRLLDTLCLAVFVVELVLKMLAYGTSFWRSGWRVFDFVVVGIALVPGAGPWAVLRSLRVLRVLRLLTVVPSLRKVVAAFLHAIPGLLGVTAVMAIFFYTASVLATQLFGETFPQWFGGIGASLYSLFQIMTLESWSMGIVRPVMEVHPYAWAFFVPFIMIATFTILNLFIGIIVSTMQELATGPEPVPEHGPGTETAAATVSPAAPAVPATLPALPRPAATQDDAAAETLALITRLEDDLRLLRARVEPTAAPATGPTVRTDHAAPGNDEAPAPGVNR</sequence>
<dbReference type="Proteomes" id="UP000664209">
    <property type="component" value="Unassembled WGS sequence"/>
</dbReference>
<dbReference type="InterPro" id="IPR027359">
    <property type="entry name" value="Volt_channel_dom_sf"/>
</dbReference>
<keyword evidence="3 6" id="KW-1133">Transmembrane helix</keyword>
<dbReference type="GO" id="GO:0005248">
    <property type="term" value="F:voltage-gated sodium channel activity"/>
    <property type="evidence" value="ECO:0007669"/>
    <property type="project" value="TreeGrafter"/>
</dbReference>
<evidence type="ECO:0000256" key="1">
    <source>
        <dbReference type="ARBA" id="ARBA00004141"/>
    </source>
</evidence>
<feature type="transmembrane region" description="Helical" evidence="6">
    <location>
        <begin position="94"/>
        <end position="114"/>
    </location>
</feature>
<dbReference type="GO" id="GO:0001518">
    <property type="term" value="C:voltage-gated sodium channel complex"/>
    <property type="evidence" value="ECO:0007669"/>
    <property type="project" value="TreeGrafter"/>
</dbReference>
<dbReference type="InterPro" id="IPR005821">
    <property type="entry name" value="Ion_trans_dom"/>
</dbReference>
<gene>
    <name evidence="8" type="ORF">J4G33_10825</name>
</gene>
<evidence type="ECO:0000256" key="3">
    <source>
        <dbReference type="ARBA" id="ARBA00022989"/>
    </source>
</evidence>
<feature type="domain" description="Ion transport" evidence="7">
    <location>
        <begin position="31"/>
        <end position="240"/>
    </location>
</feature>
<feature type="transmembrane region" description="Helical" evidence="6">
    <location>
        <begin position="59"/>
        <end position="82"/>
    </location>
</feature>
<dbReference type="AlphaFoldDB" id="A0A939LT96"/>
<organism evidence="8 9">
    <name type="scientific">Actinotalea soli</name>
    <dbReference type="NCBI Taxonomy" id="2819234"/>
    <lineage>
        <taxon>Bacteria</taxon>
        <taxon>Bacillati</taxon>
        <taxon>Actinomycetota</taxon>
        <taxon>Actinomycetes</taxon>
        <taxon>Micrococcales</taxon>
        <taxon>Cellulomonadaceae</taxon>
        <taxon>Actinotalea</taxon>
    </lineage>
</organism>
<evidence type="ECO:0000259" key="7">
    <source>
        <dbReference type="Pfam" id="PF00520"/>
    </source>
</evidence>
<evidence type="ECO:0000256" key="6">
    <source>
        <dbReference type="SAM" id="Phobius"/>
    </source>
</evidence>
<feature type="transmembrane region" description="Helical" evidence="6">
    <location>
        <begin position="172"/>
        <end position="190"/>
    </location>
</feature>
<evidence type="ECO:0000256" key="4">
    <source>
        <dbReference type="ARBA" id="ARBA00023136"/>
    </source>
</evidence>
<comment type="caution">
    <text evidence="8">The sequence shown here is derived from an EMBL/GenBank/DDBJ whole genome shotgun (WGS) entry which is preliminary data.</text>
</comment>
<accession>A0A939LT96</accession>
<feature type="transmembrane region" description="Helical" evidence="6">
    <location>
        <begin position="211"/>
        <end position="234"/>
    </location>
</feature>